<dbReference type="Proteomes" id="UP001176940">
    <property type="component" value="Unassembled WGS sequence"/>
</dbReference>
<dbReference type="Pfam" id="PF01352">
    <property type="entry name" value="KRAB"/>
    <property type="match status" value="1"/>
</dbReference>
<dbReference type="PROSITE" id="PS00028">
    <property type="entry name" value="ZINC_FINGER_C2H2_1"/>
    <property type="match status" value="5"/>
</dbReference>
<evidence type="ECO:0000313" key="13">
    <source>
        <dbReference type="Proteomes" id="UP001176940"/>
    </source>
</evidence>
<organism evidence="12 13">
    <name type="scientific">Ranitomeya imitator</name>
    <name type="common">mimic poison frog</name>
    <dbReference type="NCBI Taxonomy" id="111125"/>
    <lineage>
        <taxon>Eukaryota</taxon>
        <taxon>Metazoa</taxon>
        <taxon>Chordata</taxon>
        <taxon>Craniata</taxon>
        <taxon>Vertebrata</taxon>
        <taxon>Euteleostomi</taxon>
        <taxon>Amphibia</taxon>
        <taxon>Batrachia</taxon>
        <taxon>Anura</taxon>
        <taxon>Neobatrachia</taxon>
        <taxon>Hyloidea</taxon>
        <taxon>Dendrobatidae</taxon>
        <taxon>Dendrobatinae</taxon>
        <taxon>Ranitomeya</taxon>
    </lineage>
</organism>
<evidence type="ECO:0000256" key="7">
    <source>
        <dbReference type="ARBA" id="ARBA00023242"/>
    </source>
</evidence>
<dbReference type="SUPFAM" id="SSF109640">
    <property type="entry name" value="KRAB domain (Kruppel-associated box)"/>
    <property type="match status" value="1"/>
</dbReference>
<reference evidence="12" key="1">
    <citation type="submission" date="2023-07" db="EMBL/GenBank/DDBJ databases">
        <authorList>
            <person name="Stuckert A."/>
        </authorList>
    </citation>
    <scope>NUCLEOTIDE SEQUENCE</scope>
</reference>
<comment type="caution">
    <text evidence="12">The sequence shown here is derived from an EMBL/GenBank/DDBJ whole genome shotgun (WGS) entry which is preliminary data.</text>
</comment>
<keyword evidence="2" id="KW-0479">Metal-binding</keyword>
<evidence type="ECO:0000256" key="9">
    <source>
        <dbReference type="SAM" id="MobiDB-lite"/>
    </source>
</evidence>
<evidence type="ECO:0000259" key="11">
    <source>
        <dbReference type="PROSITE" id="PS50805"/>
    </source>
</evidence>
<evidence type="ECO:0000313" key="12">
    <source>
        <dbReference type="EMBL" id="CAJ0936299.1"/>
    </source>
</evidence>
<dbReference type="InterPro" id="IPR036051">
    <property type="entry name" value="KRAB_dom_sf"/>
</dbReference>
<evidence type="ECO:0000256" key="4">
    <source>
        <dbReference type="ARBA" id="ARBA00022771"/>
    </source>
</evidence>
<keyword evidence="13" id="KW-1185">Reference proteome</keyword>
<evidence type="ECO:0000256" key="2">
    <source>
        <dbReference type="ARBA" id="ARBA00022723"/>
    </source>
</evidence>
<dbReference type="InterPro" id="IPR001909">
    <property type="entry name" value="KRAB"/>
</dbReference>
<dbReference type="Gene3D" id="3.30.160.60">
    <property type="entry name" value="Classic Zinc Finger"/>
    <property type="match status" value="5"/>
</dbReference>
<dbReference type="EMBL" id="CAUEEQ010012215">
    <property type="protein sequence ID" value="CAJ0936299.1"/>
    <property type="molecule type" value="Genomic_DNA"/>
</dbReference>
<feature type="domain" description="C2H2-type" evidence="10">
    <location>
        <begin position="361"/>
        <end position="388"/>
    </location>
</feature>
<dbReference type="Pfam" id="PF00096">
    <property type="entry name" value="zf-C2H2"/>
    <property type="match status" value="5"/>
</dbReference>
<dbReference type="SUPFAM" id="SSF57667">
    <property type="entry name" value="beta-beta-alpha zinc fingers"/>
    <property type="match status" value="3"/>
</dbReference>
<dbReference type="Gene3D" id="6.10.140.140">
    <property type="match status" value="1"/>
</dbReference>
<evidence type="ECO:0000256" key="5">
    <source>
        <dbReference type="ARBA" id="ARBA00022833"/>
    </source>
</evidence>
<gene>
    <name evidence="12" type="ORF">RIMI_LOCUS6700942</name>
</gene>
<evidence type="ECO:0000256" key="1">
    <source>
        <dbReference type="ARBA" id="ARBA00004123"/>
    </source>
</evidence>
<evidence type="ECO:0000256" key="6">
    <source>
        <dbReference type="ARBA" id="ARBA00023125"/>
    </source>
</evidence>
<keyword evidence="7" id="KW-0539">Nucleus</keyword>
<feature type="domain" description="C2H2-type" evidence="10">
    <location>
        <begin position="417"/>
        <end position="444"/>
    </location>
</feature>
<dbReference type="PROSITE" id="PS50157">
    <property type="entry name" value="ZINC_FINGER_C2H2_2"/>
    <property type="match status" value="5"/>
</dbReference>
<dbReference type="InterPro" id="IPR036236">
    <property type="entry name" value="Znf_C2H2_sf"/>
</dbReference>
<evidence type="ECO:0000256" key="8">
    <source>
        <dbReference type="PROSITE-ProRule" id="PRU00042"/>
    </source>
</evidence>
<keyword evidence="3" id="KW-0677">Repeat</keyword>
<feature type="domain" description="KRAB" evidence="11">
    <location>
        <begin position="51"/>
        <end position="122"/>
    </location>
</feature>
<keyword evidence="5" id="KW-0862">Zinc</keyword>
<protein>
    <submittedName>
        <fullName evidence="12">Uncharacterized protein</fullName>
    </submittedName>
</protein>
<dbReference type="PROSITE" id="PS50805">
    <property type="entry name" value="KRAB"/>
    <property type="match status" value="1"/>
</dbReference>
<name>A0ABN9L916_9NEOB</name>
<feature type="domain" description="C2H2-type" evidence="10">
    <location>
        <begin position="473"/>
        <end position="495"/>
    </location>
</feature>
<dbReference type="SMART" id="SM00355">
    <property type="entry name" value="ZnF_C2H2"/>
    <property type="match status" value="5"/>
</dbReference>
<sequence>MTEYDDKEQMKVTDRRNFDCTVPMVADLANRLAQEVMNFSTAVWAPGSTTVRFKEVAVYFSEEEWSQLDPWQKELYGNVMRDIHAALLSLGYTILHPDVLCRIRCDREPYVSSQKDDRKVNLPGASGLSPDILFRIKHDEKDGEDASLKSELEFPFEICDVPINEEEKNVQELKEDMKDLHSNEDFTPETNKASHLVFNPKLSIWIKEVDEVSEVALKVLKAKCKDRNVTEIKTEEAFTPDWKKSPPPQDMTKTKINAPKSHQAPDENPMFHDDGQASKGEESLLSIVLRRANSGGLRAPNCKQSEICKDVNCSQSALAIVKKETFYPPKPPFLQTTSNNDPSRIRHVPPAPPPHEIERPFRCRLCGKCFKTPAMLNVHMKTHSGIRPYQCNECGKSFRDNWNLKVHQKIHTGETPYRCCICDKGFVQYATYMKHQRIHTGEKPYSCCYCDKSFTNSSNLVRHYRTHTGEKPYACAECGKGFSHSTSLIQHKRLHKVVPTENGTNGPRNMTNRKRD</sequence>
<feature type="domain" description="C2H2-type" evidence="10">
    <location>
        <begin position="445"/>
        <end position="472"/>
    </location>
</feature>
<dbReference type="PANTHER" id="PTHR24381">
    <property type="entry name" value="ZINC FINGER PROTEIN"/>
    <property type="match status" value="1"/>
</dbReference>
<keyword evidence="4 8" id="KW-0863">Zinc-finger</keyword>
<feature type="region of interest" description="Disordered" evidence="9">
    <location>
        <begin position="497"/>
        <end position="516"/>
    </location>
</feature>
<dbReference type="InterPro" id="IPR013087">
    <property type="entry name" value="Znf_C2H2_type"/>
</dbReference>
<feature type="region of interest" description="Disordered" evidence="9">
    <location>
        <begin position="238"/>
        <end position="269"/>
    </location>
</feature>
<feature type="compositionally biased region" description="Polar residues" evidence="9">
    <location>
        <begin position="501"/>
        <end position="510"/>
    </location>
</feature>
<dbReference type="CDD" id="cd07765">
    <property type="entry name" value="KRAB_A-box"/>
    <property type="match status" value="1"/>
</dbReference>
<comment type="subcellular location">
    <subcellularLocation>
        <location evidence="1">Nucleus</location>
    </subcellularLocation>
</comment>
<keyword evidence="6" id="KW-0238">DNA-binding</keyword>
<proteinExistence type="predicted"/>
<feature type="domain" description="C2H2-type" evidence="10">
    <location>
        <begin position="389"/>
        <end position="416"/>
    </location>
</feature>
<evidence type="ECO:0000259" key="10">
    <source>
        <dbReference type="PROSITE" id="PS50157"/>
    </source>
</evidence>
<evidence type="ECO:0000256" key="3">
    <source>
        <dbReference type="ARBA" id="ARBA00022737"/>
    </source>
</evidence>
<accession>A0ABN9L916</accession>
<dbReference type="SMART" id="SM00349">
    <property type="entry name" value="KRAB"/>
    <property type="match status" value="1"/>
</dbReference>
<dbReference type="PANTHER" id="PTHR24381:SF390">
    <property type="entry name" value="ZINC FINGER PROTEIN 37 HOMOLOG"/>
    <property type="match status" value="1"/>
</dbReference>